<name>A0A445E0P4_ARAHY</name>
<evidence type="ECO:0000313" key="7">
    <source>
        <dbReference type="EMBL" id="RYR68891.1"/>
    </source>
</evidence>
<proteinExistence type="inferred from homology"/>
<evidence type="ECO:0000256" key="4">
    <source>
        <dbReference type="ARBA" id="ARBA00022490"/>
    </source>
</evidence>
<organism evidence="7 8">
    <name type="scientific">Arachis hypogaea</name>
    <name type="common">Peanut</name>
    <dbReference type="NCBI Taxonomy" id="3818"/>
    <lineage>
        <taxon>Eukaryota</taxon>
        <taxon>Viridiplantae</taxon>
        <taxon>Streptophyta</taxon>
        <taxon>Embryophyta</taxon>
        <taxon>Tracheophyta</taxon>
        <taxon>Spermatophyta</taxon>
        <taxon>Magnoliopsida</taxon>
        <taxon>eudicotyledons</taxon>
        <taxon>Gunneridae</taxon>
        <taxon>Pentapetalae</taxon>
        <taxon>rosids</taxon>
        <taxon>fabids</taxon>
        <taxon>Fabales</taxon>
        <taxon>Fabaceae</taxon>
        <taxon>Papilionoideae</taxon>
        <taxon>50 kb inversion clade</taxon>
        <taxon>dalbergioids sensu lato</taxon>
        <taxon>Dalbergieae</taxon>
        <taxon>Pterocarpus clade</taxon>
        <taxon>Arachis</taxon>
    </lineage>
</organism>
<keyword evidence="5" id="KW-0479">Metal-binding</keyword>
<dbReference type="GO" id="GO:0070651">
    <property type="term" value="P:nonfunctional rRNA decay"/>
    <property type="evidence" value="ECO:0007669"/>
    <property type="project" value="TreeGrafter"/>
</dbReference>
<dbReference type="InterPro" id="IPR004405">
    <property type="entry name" value="TF_pelota"/>
</dbReference>
<dbReference type="GO" id="GO:0071025">
    <property type="term" value="P:RNA surveillance"/>
    <property type="evidence" value="ECO:0007669"/>
    <property type="project" value="InterPro"/>
</dbReference>
<feature type="domain" description="eRF1" evidence="6">
    <location>
        <begin position="48"/>
        <end position="142"/>
    </location>
</feature>
<dbReference type="Proteomes" id="UP000289738">
    <property type="component" value="Chromosome A03"/>
</dbReference>
<dbReference type="Gene3D" id="3.30.1330.30">
    <property type="match status" value="1"/>
</dbReference>
<dbReference type="GO" id="GO:0005737">
    <property type="term" value="C:cytoplasm"/>
    <property type="evidence" value="ECO:0007669"/>
    <property type="project" value="UniProtKB-SubCell"/>
</dbReference>
<reference evidence="7 8" key="1">
    <citation type="submission" date="2019-01" db="EMBL/GenBank/DDBJ databases">
        <title>Sequencing of cultivated peanut Arachis hypogaea provides insights into genome evolution and oil improvement.</title>
        <authorList>
            <person name="Chen X."/>
        </authorList>
    </citation>
    <scope>NUCLEOTIDE SEQUENCE [LARGE SCALE GENOMIC DNA]</scope>
    <source>
        <strain evidence="8">cv. Fuhuasheng</strain>
        <tissue evidence="7">Leaves</tissue>
    </source>
</reference>
<dbReference type="SUPFAM" id="SSF55315">
    <property type="entry name" value="L30e-like"/>
    <property type="match status" value="1"/>
</dbReference>
<evidence type="ECO:0000256" key="5">
    <source>
        <dbReference type="ARBA" id="ARBA00022723"/>
    </source>
</evidence>
<keyword evidence="8" id="KW-1185">Reference proteome</keyword>
<evidence type="ECO:0000256" key="2">
    <source>
        <dbReference type="ARBA" id="ARBA00004496"/>
    </source>
</evidence>
<comment type="caution">
    <text evidence="7">The sequence shown here is derived from an EMBL/GenBank/DDBJ whole genome shotgun (WGS) entry which is preliminary data.</text>
</comment>
<sequence length="150" mass="16702">MKMRSVEENIERIVVAGGGGCNNDLKDLLGESTVMNLMKDNKVGLQIRALRKVWDMVSSDLDHACYGLKNVESVQEMGASETLLISDELYRSDEIATWKRYGCLVKAVKDSGGDALVYFSMHVLEEQLQQLTGIAAILRFPLLVLDDDAY</sequence>
<accession>A0A445E0P4</accession>
<dbReference type="GO" id="GO:0046872">
    <property type="term" value="F:metal ion binding"/>
    <property type="evidence" value="ECO:0007669"/>
    <property type="project" value="UniProtKB-KW"/>
</dbReference>
<dbReference type="GO" id="GO:0070966">
    <property type="term" value="P:nuclear-transcribed mRNA catabolic process, no-go decay"/>
    <property type="evidence" value="ECO:0007669"/>
    <property type="project" value="InterPro"/>
</dbReference>
<dbReference type="PANTHER" id="PTHR10853:SF3">
    <property type="entry name" value="EUKARYOTIC RELEASE FACTOR 1 (ERF1) FAMILY PROTEIN"/>
    <property type="match status" value="1"/>
</dbReference>
<comment type="cofactor">
    <cofactor evidence="1">
        <name>a divalent metal cation</name>
        <dbReference type="ChEBI" id="CHEBI:60240"/>
    </cofactor>
</comment>
<dbReference type="EMBL" id="SDMP01000003">
    <property type="protein sequence ID" value="RYR68891.1"/>
    <property type="molecule type" value="Genomic_DNA"/>
</dbReference>
<gene>
    <name evidence="7" type="ORF">Ahy_A03g015388</name>
</gene>
<dbReference type="FunFam" id="3.30.1330.30:FF:000008">
    <property type="entry name" value="Protein pelota homolog"/>
    <property type="match status" value="1"/>
</dbReference>
<evidence type="ECO:0000256" key="3">
    <source>
        <dbReference type="ARBA" id="ARBA00009504"/>
    </source>
</evidence>
<dbReference type="AlphaFoldDB" id="A0A445E0P4"/>
<evidence type="ECO:0000256" key="1">
    <source>
        <dbReference type="ARBA" id="ARBA00001968"/>
    </source>
</evidence>
<protein>
    <recommendedName>
        <fullName evidence="6">eRF1 domain-containing protein</fullName>
    </recommendedName>
</protein>
<dbReference type="STRING" id="3818.A0A445E0P4"/>
<keyword evidence="4" id="KW-0963">Cytoplasm</keyword>
<evidence type="ECO:0000313" key="8">
    <source>
        <dbReference type="Proteomes" id="UP000289738"/>
    </source>
</evidence>
<dbReference type="InterPro" id="IPR029064">
    <property type="entry name" value="Ribosomal_eL30-like_sf"/>
</dbReference>
<dbReference type="Pfam" id="PF03465">
    <property type="entry name" value="eRF1_3"/>
    <property type="match status" value="1"/>
</dbReference>
<dbReference type="InterPro" id="IPR005142">
    <property type="entry name" value="eRF1_3"/>
</dbReference>
<dbReference type="PANTHER" id="PTHR10853">
    <property type="entry name" value="PELOTA"/>
    <property type="match status" value="1"/>
</dbReference>
<comment type="subcellular location">
    <subcellularLocation>
        <location evidence="2">Cytoplasm</location>
    </subcellularLocation>
</comment>
<dbReference type="GO" id="GO:0070481">
    <property type="term" value="P:nuclear-transcribed mRNA catabolic process, non-stop decay"/>
    <property type="evidence" value="ECO:0007669"/>
    <property type="project" value="InterPro"/>
</dbReference>
<dbReference type="GO" id="GO:0032790">
    <property type="term" value="P:ribosome disassembly"/>
    <property type="evidence" value="ECO:0007669"/>
    <property type="project" value="TreeGrafter"/>
</dbReference>
<evidence type="ECO:0000259" key="6">
    <source>
        <dbReference type="Pfam" id="PF03465"/>
    </source>
</evidence>
<comment type="similarity">
    <text evidence="3">Belongs to the eukaryotic release factor 1 family. Pelota subfamily.</text>
</comment>
<dbReference type="OrthoDB" id="10249111at2759"/>